<organism evidence="1 2">
    <name type="scientific">Nocardioides luti</name>
    <dbReference type="NCBI Taxonomy" id="2761101"/>
    <lineage>
        <taxon>Bacteria</taxon>
        <taxon>Bacillati</taxon>
        <taxon>Actinomycetota</taxon>
        <taxon>Actinomycetes</taxon>
        <taxon>Propionibacteriales</taxon>
        <taxon>Nocardioidaceae</taxon>
        <taxon>Nocardioides</taxon>
    </lineage>
</organism>
<dbReference type="EMBL" id="JACKXE010000002">
    <property type="protein sequence ID" value="MBB6629784.1"/>
    <property type="molecule type" value="Genomic_DNA"/>
</dbReference>
<dbReference type="PANTHER" id="PTHR34472">
    <property type="entry name" value="SULFUR CARRIER PROTEIN THIS"/>
    <property type="match status" value="1"/>
</dbReference>
<comment type="caution">
    <text evidence="1">The sequence shown here is derived from an EMBL/GenBank/DDBJ whole genome shotgun (WGS) entry which is preliminary data.</text>
</comment>
<evidence type="ECO:0000313" key="2">
    <source>
        <dbReference type="Proteomes" id="UP000523955"/>
    </source>
</evidence>
<proteinExistence type="predicted"/>
<dbReference type="InterPro" id="IPR010035">
    <property type="entry name" value="Thi_S"/>
</dbReference>
<accession>A0A7X0RK63</accession>
<sequence length="66" mass="6849">MRLSVNGRPHELPEGTALTGLLETVAPDPRGVAVALNGSVVRAAEWPAIPLREGDLVEVVTAHQGG</sequence>
<dbReference type="RefSeq" id="WP_185255006.1">
    <property type="nucleotide sequence ID" value="NZ_JACKXE010000002.1"/>
</dbReference>
<dbReference type="SUPFAM" id="SSF54285">
    <property type="entry name" value="MoaD/ThiS"/>
    <property type="match status" value="1"/>
</dbReference>
<dbReference type="PANTHER" id="PTHR34472:SF1">
    <property type="entry name" value="SULFUR CARRIER PROTEIN THIS"/>
    <property type="match status" value="1"/>
</dbReference>
<name>A0A7X0RK63_9ACTN</name>
<dbReference type="InterPro" id="IPR012675">
    <property type="entry name" value="Beta-grasp_dom_sf"/>
</dbReference>
<dbReference type="NCBIfam" id="TIGR01683">
    <property type="entry name" value="thiS"/>
    <property type="match status" value="1"/>
</dbReference>
<dbReference type="InterPro" id="IPR016155">
    <property type="entry name" value="Mopterin_synth/thiamin_S_b"/>
</dbReference>
<dbReference type="Proteomes" id="UP000523955">
    <property type="component" value="Unassembled WGS sequence"/>
</dbReference>
<dbReference type="CDD" id="cd00565">
    <property type="entry name" value="Ubl_ThiS"/>
    <property type="match status" value="1"/>
</dbReference>
<reference evidence="1 2" key="1">
    <citation type="submission" date="2020-08" db="EMBL/GenBank/DDBJ databases">
        <authorList>
            <person name="Seo M.-J."/>
        </authorList>
    </citation>
    <scope>NUCLEOTIDE SEQUENCE [LARGE SCALE GENOMIC DNA]</scope>
    <source>
        <strain evidence="1 2">KIGAM211</strain>
    </source>
</reference>
<dbReference type="Pfam" id="PF02597">
    <property type="entry name" value="ThiS"/>
    <property type="match status" value="1"/>
</dbReference>
<dbReference type="AlphaFoldDB" id="A0A7X0RK63"/>
<dbReference type="InterPro" id="IPR003749">
    <property type="entry name" value="ThiS/MoaD-like"/>
</dbReference>
<protein>
    <submittedName>
        <fullName evidence="1">Sulfur carrier protein ThiS</fullName>
    </submittedName>
</protein>
<gene>
    <name evidence="1" type="primary">thiS</name>
    <name evidence="1" type="ORF">H5V45_20875</name>
</gene>
<evidence type="ECO:0000313" key="1">
    <source>
        <dbReference type="EMBL" id="MBB6629784.1"/>
    </source>
</evidence>
<dbReference type="Gene3D" id="3.10.20.30">
    <property type="match status" value="1"/>
</dbReference>
<keyword evidence="2" id="KW-1185">Reference proteome</keyword>